<protein>
    <submittedName>
        <fullName evidence="1">Uncharacterized protein</fullName>
    </submittedName>
</protein>
<accession>A0ABT4DVD9</accession>
<dbReference type="Proteomes" id="UP001207626">
    <property type="component" value="Unassembled WGS sequence"/>
</dbReference>
<sequence length="47" mass="4779">MVMPVTTAGLNALPKKWISHGSAVTNTVRQVAGAIGTALVVTVMTNA</sequence>
<keyword evidence="2" id="KW-1185">Reference proteome</keyword>
<evidence type="ECO:0000313" key="2">
    <source>
        <dbReference type="Proteomes" id="UP001207626"/>
    </source>
</evidence>
<dbReference type="RefSeq" id="WP_268601196.1">
    <property type="nucleotide sequence ID" value="NZ_JAMDLV010000021.1"/>
</dbReference>
<dbReference type="EMBL" id="JAMDLW010000022">
    <property type="protein sequence ID" value="MCY9521320.1"/>
    <property type="molecule type" value="Genomic_DNA"/>
</dbReference>
<organism evidence="1 2">
    <name type="scientific">Paenibacillus apiarius</name>
    <dbReference type="NCBI Taxonomy" id="46240"/>
    <lineage>
        <taxon>Bacteria</taxon>
        <taxon>Bacillati</taxon>
        <taxon>Bacillota</taxon>
        <taxon>Bacilli</taxon>
        <taxon>Bacillales</taxon>
        <taxon>Paenibacillaceae</taxon>
        <taxon>Paenibacillus</taxon>
    </lineage>
</organism>
<name>A0ABT4DVD9_9BACL</name>
<proteinExistence type="predicted"/>
<gene>
    <name evidence="1" type="ORF">M5X09_16870</name>
</gene>
<reference evidence="1 2" key="1">
    <citation type="submission" date="2022-05" db="EMBL/GenBank/DDBJ databases">
        <title>Genome Sequencing of Bee-Associated Microbes.</title>
        <authorList>
            <person name="Dunlap C."/>
        </authorList>
    </citation>
    <scope>NUCLEOTIDE SEQUENCE [LARGE SCALE GENOMIC DNA]</scope>
    <source>
        <strain evidence="1 2">NRRL NRS-1438</strain>
    </source>
</reference>
<evidence type="ECO:0000313" key="1">
    <source>
        <dbReference type="EMBL" id="MCY9521320.1"/>
    </source>
</evidence>
<comment type="caution">
    <text evidence="1">The sequence shown here is derived from an EMBL/GenBank/DDBJ whole genome shotgun (WGS) entry which is preliminary data.</text>
</comment>